<dbReference type="GO" id="GO:0030154">
    <property type="term" value="P:cell differentiation"/>
    <property type="evidence" value="ECO:0007669"/>
    <property type="project" value="UniProtKB-ARBA"/>
</dbReference>
<dbReference type="GO" id="GO:0007283">
    <property type="term" value="P:spermatogenesis"/>
    <property type="evidence" value="ECO:0007669"/>
    <property type="project" value="UniProtKB-KW"/>
</dbReference>
<accession>A0AAU9GAG6</accession>
<keyword evidence="2" id="KW-0963">Cytoplasm</keyword>
<gene>
    <name evidence="7" type="ORF">DMAD_03547</name>
</gene>
<dbReference type="PROSITE" id="PS51644">
    <property type="entry name" value="HTH_OST"/>
    <property type="match status" value="1"/>
</dbReference>
<dbReference type="PANTHER" id="PTHR16442">
    <property type="entry name" value="RING FINGER PROTEIN 17"/>
    <property type="match status" value="1"/>
</dbReference>
<evidence type="ECO:0000256" key="3">
    <source>
        <dbReference type="ARBA" id="ARBA00022737"/>
    </source>
</evidence>
<keyword evidence="3" id="KW-0677">Repeat</keyword>
<feature type="region of interest" description="Disordered" evidence="5">
    <location>
        <begin position="239"/>
        <end position="270"/>
    </location>
</feature>
<dbReference type="CDD" id="cd09972">
    <property type="entry name" value="LOTUS_TDRD_OSKAR"/>
    <property type="match status" value="1"/>
</dbReference>
<protein>
    <recommendedName>
        <fullName evidence="6">HTH OST-type domain-containing protein</fullName>
    </recommendedName>
</protein>
<dbReference type="GO" id="GO:0005737">
    <property type="term" value="C:cytoplasm"/>
    <property type="evidence" value="ECO:0007669"/>
    <property type="project" value="UniProtKB-SubCell"/>
</dbReference>
<dbReference type="PANTHER" id="PTHR16442:SF1">
    <property type="entry name" value="RING FINGER PROTEIN 17"/>
    <property type="match status" value="1"/>
</dbReference>
<comment type="subcellular location">
    <subcellularLocation>
        <location evidence="1">Cytoplasm</location>
    </subcellularLocation>
</comment>
<dbReference type="Pfam" id="PF00567">
    <property type="entry name" value="TUDOR"/>
    <property type="match status" value="1"/>
</dbReference>
<dbReference type="SMART" id="SM00333">
    <property type="entry name" value="TUDOR"/>
    <property type="match status" value="1"/>
</dbReference>
<reference evidence="7 8" key="1">
    <citation type="submission" date="2024-02" db="EMBL/GenBank/DDBJ databases">
        <title>A chromosome-level genome assembly of Drosophila madeirensis, a fruit fly species endemic to Madeira island.</title>
        <authorList>
            <person name="Tomihara K."/>
            <person name="Llopart A."/>
            <person name="Yamamoto D."/>
        </authorList>
    </citation>
    <scope>NUCLEOTIDE SEQUENCE [LARGE SCALE GENOMIC DNA]</scope>
    <source>
        <strain evidence="7 8">RF1</strain>
    </source>
</reference>
<dbReference type="SUPFAM" id="SSF63748">
    <property type="entry name" value="Tudor/PWWP/MBT"/>
    <property type="match status" value="1"/>
</dbReference>
<keyword evidence="4" id="KW-0221">Differentiation</keyword>
<dbReference type="InterPro" id="IPR025605">
    <property type="entry name" value="OST-HTH/LOTUS_dom"/>
</dbReference>
<evidence type="ECO:0000259" key="6">
    <source>
        <dbReference type="PROSITE" id="PS51644"/>
    </source>
</evidence>
<dbReference type="Gene3D" id="3.30.420.610">
    <property type="entry name" value="LOTUS domain-like"/>
    <property type="match status" value="1"/>
</dbReference>
<evidence type="ECO:0000256" key="4">
    <source>
        <dbReference type="ARBA" id="ARBA00022871"/>
    </source>
</evidence>
<dbReference type="InterPro" id="IPR002999">
    <property type="entry name" value="Tudor"/>
</dbReference>
<dbReference type="InterPro" id="IPR035437">
    <property type="entry name" value="SNase_OB-fold_sf"/>
</dbReference>
<organism evidence="7 8">
    <name type="scientific">Drosophila madeirensis</name>
    <name type="common">Fruit fly</name>
    <dbReference type="NCBI Taxonomy" id="30013"/>
    <lineage>
        <taxon>Eukaryota</taxon>
        <taxon>Metazoa</taxon>
        <taxon>Ecdysozoa</taxon>
        <taxon>Arthropoda</taxon>
        <taxon>Hexapoda</taxon>
        <taxon>Insecta</taxon>
        <taxon>Pterygota</taxon>
        <taxon>Neoptera</taxon>
        <taxon>Endopterygota</taxon>
        <taxon>Diptera</taxon>
        <taxon>Brachycera</taxon>
        <taxon>Muscomorpha</taxon>
        <taxon>Ephydroidea</taxon>
        <taxon>Drosophilidae</taxon>
        <taxon>Drosophila</taxon>
        <taxon>Sophophora</taxon>
    </lineage>
</organism>
<proteinExistence type="predicted"/>
<evidence type="ECO:0000256" key="1">
    <source>
        <dbReference type="ARBA" id="ARBA00004496"/>
    </source>
</evidence>
<dbReference type="Pfam" id="PF12872">
    <property type="entry name" value="OST-HTH"/>
    <property type="match status" value="1"/>
</dbReference>
<dbReference type="Gene3D" id="2.30.30.140">
    <property type="match status" value="1"/>
</dbReference>
<sequence length="562" mass="63971">MDRTEQLGVVKKMVHSVLVSSPQVMSLLQLNRDYREMVGTDVPYHQLGYKDLEHFLRSLPDIVQVTGSGHMAIVRPVATAESAHIQKFVKCQKKTTRRPRIQSERRPLFDTTPSDLVFINESVRNASSGNMYYPVNQFQPPLRQPQNHPINPFKPQMRVNPIVYPAAHQQGMYNMHTQMQPMRIPYQVKQPPPARPSNLMPLRSSTPIEIEIEQPKPTQALDSMVKSFNDLSLVDDAPTGETKAQENNVSDAKQVPIEPCSSNDDKLGSNVTAPVSDVKLTNVTAPEEEPVVELGKAESLPLELDNKQEDKSFDYDSSSDDCSESDAFPAYAVDQRVLGVDYPCDTVRSDYQLQRRDLEKDLKVEERYFLQLVEVTNPHSFHFWIYDDYDAYHTFSDNIQEVYKNFYSTTFTMPQCLLTPGHLCVVCPSNSSVWERAKIVSQRTDNVRKTIEVELIDTGVIDTVYTKDVKFLMNQFANMPPQAIQGRLAYVSPFKSPRWSSKAVATFKQQVSYRRLFAKVEAIKDNMAHVVLVDGDNVNINLSLIDSGLVRRCLQPINHFDH</sequence>
<evidence type="ECO:0000313" key="7">
    <source>
        <dbReference type="EMBL" id="BFG04627.1"/>
    </source>
</evidence>
<evidence type="ECO:0000256" key="2">
    <source>
        <dbReference type="ARBA" id="ARBA00022490"/>
    </source>
</evidence>
<dbReference type="Gene3D" id="2.40.50.90">
    <property type="match status" value="1"/>
</dbReference>
<dbReference type="InterPro" id="IPR041966">
    <property type="entry name" value="LOTUS-like"/>
</dbReference>
<dbReference type="EMBL" id="AP029267">
    <property type="protein sequence ID" value="BFG04627.1"/>
    <property type="molecule type" value="Genomic_DNA"/>
</dbReference>
<name>A0AAU9GAG6_DROMD</name>
<feature type="domain" description="HTH OST-type" evidence="6">
    <location>
        <begin position="6"/>
        <end position="78"/>
    </location>
</feature>
<evidence type="ECO:0000313" key="8">
    <source>
        <dbReference type="Proteomes" id="UP001500889"/>
    </source>
</evidence>
<dbReference type="Proteomes" id="UP001500889">
    <property type="component" value="Chromosome E"/>
</dbReference>
<keyword evidence="8" id="KW-1185">Reference proteome</keyword>
<dbReference type="AlphaFoldDB" id="A0AAU9GAG6"/>
<evidence type="ECO:0000256" key="5">
    <source>
        <dbReference type="SAM" id="MobiDB-lite"/>
    </source>
</evidence>
<keyword evidence="4" id="KW-0744">Spermatogenesis</keyword>